<accession>K2RBX4</accession>
<dbReference type="RefSeq" id="WP_004030683.1">
    <property type="nucleotide sequence ID" value="NZ_AMPO01000005.1"/>
</dbReference>
<dbReference type="PATRIC" id="fig|1204725.3.peg.1396"/>
<dbReference type="AlphaFoldDB" id="K2RBX4"/>
<dbReference type="OrthoDB" id="26806at2157"/>
<sequence>MISTNSTCEYCQIAGGYGKLLWETNHWNVYLAPSQRYLGTCVVALKRHCRDLSQVNNEEWIDFAQIVEKLEKSLTQTFQPTLYNWSCFKNSVFRDKNPNPEIHWHFIPRYHEPVHFEGISFPDPDFGYIPIPKKREIPVEVMEQLAIKIKDNIIKG</sequence>
<name>K2RBX4_METFP</name>
<dbReference type="InterPro" id="IPR011146">
    <property type="entry name" value="HIT-like"/>
</dbReference>
<organism evidence="3 4">
    <name type="scientific">Methanobacterium formicicum (strain DSM 3637 / PP1)</name>
    <dbReference type="NCBI Taxonomy" id="1204725"/>
    <lineage>
        <taxon>Archaea</taxon>
        <taxon>Methanobacteriati</taxon>
        <taxon>Methanobacteriota</taxon>
        <taxon>Methanomada group</taxon>
        <taxon>Methanobacteria</taxon>
        <taxon>Methanobacteriales</taxon>
        <taxon>Methanobacteriaceae</taxon>
        <taxon>Methanobacterium</taxon>
    </lineage>
</organism>
<comment type="caution">
    <text evidence="1">Lacks conserved residue(s) required for the propagation of feature annotation.</text>
</comment>
<evidence type="ECO:0000259" key="2">
    <source>
        <dbReference type="PROSITE" id="PS51084"/>
    </source>
</evidence>
<keyword evidence="4" id="KW-1185">Reference proteome</keyword>
<dbReference type="GO" id="GO:0003824">
    <property type="term" value="F:catalytic activity"/>
    <property type="evidence" value="ECO:0007669"/>
    <property type="project" value="InterPro"/>
</dbReference>
<proteinExistence type="predicted"/>
<protein>
    <recommendedName>
        <fullName evidence="2">HIT domain-containing protein</fullName>
    </recommendedName>
</protein>
<evidence type="ECO:0000313" key="3">
    <source>
        <dbReference type="EMBL" id="EKF85799.1"/>
    </source>
</evidence>
<dbReference type="EMBL" id="AMPO01000005">
    <property type="protein sequence ID" value="EKF85799.1"/>
    <property type="molecule type" value="Genomic_DNA"/>
</dbReference>
<evidence type="ECO:0000256" key="1">
    <source>
        <dbReference type="PROSITE-ProRule" id="PRU00464"/>
    </source>
</evidence>
<dbReference type="Gene3D" id="3.30.428.10">
    <property type="entry name" value="HIT-like"/>
    <property type="match status" value="1"/>
</dbReference>
<dbReference type="Pfam" id="PF01230">
    <property type="entry name" value="HIT"/>
    <property type="match status" value="1"/>
</dbReference>
<comment type="caution">
    <text evidence="3">The sequence shown here is derived from an EMBL/GenBank/DDBJ whole genome shotgun (WGS) entry which is preliminary data.</text>
</comment>
<gene>
    <name evidence="3" type="ORF">A994_06955</name>
</gene>
<dbReference type="PROSITE" id="PS51084">
    <property type="entry name" value="HIT_2"/>
    <property type="match status" value="1"/>
</dbReference>
<feature type="domain" description="HIT" evidence="2">
    <location>
        <begin position="9"/>
        <end position="116"/>
    </location>
</feature>
<dbReference type="Proteomes" id="UP000007360">
    <property type="component" value="Unassembled WGS sequence"/>
</dbReference>
<dbReference type="SUPFAM" id="SSF54197">
    <property type="entry name" value="HIT-like"/>
    <property type="match status" value="1"/>
</dbReference>
<dbReference type="InterPro" id="IPR036265">
    <property type="entry name" value="HIT-like_sf"/>
</dbReference>
<evidence type="ECO:0000313" key="4">
    <source>
        <dbReference type="Proteomes" id="UP000007360"/>
    </source>
</evidence>
<reference evidence="3 4" key="1">
    <citation type="journal article" date="2012" name="J. Bacteriol.">
        <title>Draft genome sequence of Methanobacterium formicicum DSM 3637, an archaebacterium isolated from the methane producer amoeba Pelomyxa palustris.</title>
        <authorList>
            <person name="Gutierrez G."/>
        </authorList>
    </citation>
    <scope>NUCLEOTIDE SEQUENCE [LARGE SCALE GENOMIC DNA]</scope>
    <source>
        <strain evidence="4">DSM 3637 / PP1</strain>
    </source>
</reference>